<reference evidence="10 11" key="1">
    <citation type="submission" date="2018-04" db="EMBL/GenBank/DDBJ databases">
        <title>Altererythrobacter sp. HME9302 genome sequencing and assembly.</title>
        <authorList>
            <person name="Kang H."/>
            <person name="Kim H."/>
            <person name="Joh K."/>
        </authorList>
    </citation>
    <scope>NUCLEOTIDE SEQUENCE [LARGE SCALE GENOMIC DNA]</scope>
    <source>
        <strain evidence="10 11">HME9302</strain>
    </source>
</reference>
<organism evidence="10 11">
    <name type="scientific">Alteripontixanthobacter maritimus</name>
    <dbReference type="NCBI Taxonomy" id="2161824"/>
    <lineage>
        <taxon>Bacteria</taxon>
        <taxon>Pseudomonadati</taxon>
        <taxon>Pseudomonadota</taxon>
        <taxon>Alphaproteobacteria</taxon>
        <taxon>Sphingomonadales</taxon>
        <taxon>Erythrobacteraceae</taxon>
        <taxon>Alteripontixanthobacter</taxon>
    </lineage>
</organism>
<dbReference type="InterPro" id="IPR014729">
    <property type="entry name" value="Rossmann-like_a/b/a_fold"/>
</dbReference>
<evidence type="ECO:0000256" key="4">
    <source>
        <dbReference type="ARBA" id="ARBA00022991"/>
    </source>
</evidence>
<comment type="cofactor">
    <cofactor evidence="1">
        <name>(6R)-5,10-methylene-5,6,7,8-tetrahydrofolate</name>
        <dbReference type="ChEBI" id="CHEBI:15636"/>
    </cofactor>
</comment>
<dbReference type="GO" id="GO:0003904">
    <property type="term" value="F:deoxyribodipyrimidine photo-lyase activity"/>
    <property type="evidence" value="ECO:0007669"/>
    <property type="project" value="UniProtKB-EC"/>
</dbReference>
<evidence type="ECO:0000313" key="11">
    <source>
        <dbReference type="Proteomes" id="UP000253727"/>
    </source>
</evidence>
<feature type="binding site" evidence="5">
    <location>
        <begin position="392"/>
        <end position="394"/>
    </location>
    <ligand>
        <name>FAD</name>
        <dbReference type="ChEBI" id="CHEBI:57692"/>
    </ligand>
</feature>
<gene>
    <name evidence="10" type="primary">phrB</name>
    <name evidence="10" type="ORF">HME9302_01314</name>
</gene>
<keyword evidence="3 5" id="KW-0274">FAD</keyword>
<protein>
    <submittedName>
        <fullName evidence="10">Deoxyribodipyrimidine photo-lyase</fullName>
        <ecNumber evidence="10">4.1.99.3</ecNumber>
    </submittedName>
</protein>
<feature type="compositionally biased region" description="Basic and acidic residues" evidence="8">
    <location>
        <begin position="447"/>
        <end position="458"/>
    </location>
</feature>
<feature type="binding site" evidence="5">
    <location>
        <position position="287"/>
    </location>
    <ligand>
        <name>FAD</name>
        <dbReference type="ChEBI" id="CHEBI:57692"/>
    </ligand>
</feature>
<evidence type="ECO:0000256" key="2">
    <source>
        <dbReference type="ARBA" id="ARBA00022630"/>
    </source>
</evidence>
<keyword evidence="2 5" id="KW-0285">Flavoprotein</keyword>
<evidence type="ECO:0000256" key="7">
    <source>
        <dbReference type="RuleBase" id="RU004182"/>
    </source>
</evidence>
<evidence type="ECO:0000256" key="3">
    <source>
        <dbReference type="ARBA" id="ARBA00022827"/>
    </source>
</evidence>
<dbReference type="InterPro" id="IPR036155">
    <property type="entry name" value="Crypto/Photolyase_N_sf"/>
</dbReference>
<dbReference type="GO" id="GO:0003677">
    <property type="term" value="F:DNA binding"/>
    <property type="evidence" value="ECO:0007669"/>
    <property type="project" value="TreeGrafter"/>
</dbReference>
<evidence type="ECO:0000256" key="8">
    <source>
        <dbReference type="SAM" id="MobiDB-lite"/>
    </source>
</evidence>
<dbReference type="GO" id="GO:0071949">
    <property type="term" value="F:FAD binding"/>
    <property type="evidence" value="ECO:0007669"/>
    <property type="project" value="TreeGrafter"/>
</dbReference>
<keyword evidence="10" id="KW-0456">Lyase</keyword>
<feature type="domain" description="Photolyase/cryptochrome alpha/beta" evidence="9">
    <location>
        <begin position="23"/>
        <end position="150"/>
    </location>
</feature>
<feature type="binding site" evidence="5">
    <location>
        <begin position="255"/>
        <end position="259"/>
    </location>
    <ligand>
        <name>FAD</name>
        <dbReference type="ChEBI" id="CHEBI:57692"/>
    </ligand>
</feature>
<comment type="caution">
    <text evidence="10">The sequence shown here is derived from an EMBL/GenBank/DDBJ whole genome shotgun (WGS) entry which is preliminary data.</text>
</comment>
<dbReference type="PROSITE" id="PS00394">
    <property type="entry name" value="DNA_PHOTOLYASES_1_1"/>
    <property type="match status" value="1"/>
</dbReference>
<evidence type="ECO:0000256" key="1">
    <source>
        <dbReference type="ARBA" id="ARBA00001932"/>
    </source>
</evidence>
<feature type="binding site" evidence="5">
    <location>
        <position position="243"/>
    </location>
    <ligand>
        <name>FAD</name>
        <dbReference type="ChEBI" id="CHEBI:57692"/>
    </ligand>
</feature>
<feature type="site" description="Electron transfer via tryptophanyl radical" evidence="6">
    <location>
        <position position="379"/>
    </location>
</feature>
<dbReference type="Proteomes" id="UP000253727">
    <property type="component" value="Unassembled WGS sequence"/>
</dbReference>
<dbReference type="EC" id="4.1.99.3" evidence="10"/>
<evidence type="ECO:0000259" key="9">
    <source>
        <dbReference type="PROSITE" id="PS51645"/>
    </source>
</evidence>
<dbReference type="InterPro" id="IPR002081">
    <property type="entry name" value="Cryptochrome/DNA_photolyase_1"/>
</dbReference>
<dbReference type="PANTHER" id="PTHR11455">
    <property type="entry name" value="CRYPTOCHROME"/>
    <property type="match status" value="1"/>
</dbReference>
<dbReference type="Pfam" id="PF00875">
    <property type="entry name" value="DNA_photolyase"/>
    <property type="match status" value="1"/>
</dbReference>
<evidence type="ECO:0000256" key="5">
    <source>
        <dbReference type="PIRSR" id="PIRSR602081-1"/>
    </source>
</evidence>
<feature type="site" description="Electron transfer via tryptophanyl radical" evidence="6">
    <location>
        <position position="320"/>
    </location>
</feature>
<dbReference type="Pfam" id="PF03441">
    <property type="entry name" value="FAD_binding_7"/>
    <property type="match status" value="1"/>
</dbReference>
<feature type="region of interest" description="Disordered" evidence="8">
    <location>
        <begin position="444"/>
        <end position="466"/>
    </location>
</feature>
<evidence type="ECO:0000256" key="6">
    <source>
        <dbReference type="PIRSR" id="PIRSR602081-2"/>
    </source>
</evidence>
<dbReference type="PRINTS" id="PR00147">
    <property type="entry name" value="DNAPHOTLYASE"/>
</dbReference>
<dbReference type="InterPro" id="IPR006050">
    <property type="entry name" value="DNA_photolyase_N"/>
</dbReference>
<dbReference type="GO" id="GO:0006139">
    <property type="term" value="P:nucleobase-containing compound metabolic process"/>
    <property type="evidence" value="ECO:0007669"/>
    <property type="project" value="UniProtKB-ARBA"/>
</dbReference>
<dbReference type="InterPro" id="IPR036134">
    <property type="entry name" value="Crypto/Photolyase_FAD-like_sf"/>
</dbReference>
<accession>A0A369Q980</accession>
<name>A0A369Q980_9SPHN</name>
<sequence>MSRGSEGQSFDKLRMSGSVNLAKNQIVWLRRDLRMADQPALHAAAKAGPVVPVFVLDEDRPGDRAYGGAHRWWLHHSLESLGYSFGKHNAHIVMRRGDSVSVLAGIADEIGAGAVHANRHYEPWFREAEEDLRDALPDGCELVLHDGNYLLPPGTAKTGSGDPYKIFTPFSRTVLEHFPPRDALAPPENIAQPSAMPESDELADWDLLPTRPDWAGGFRDFWKVGEDAAHERLEWWADEVGDYDEGRNLPSQNTTSQMSPHLHWGEISPVTIWHRLKDKRSEGWKTYEKELIWRDYAQNVIMQFPKYGEEPYRDYDNSLWRNPNAGHLIADDLEAWQRGRTGYPIVDAGMRQLWQVGWMHNRVRMITASFLVKHLLIDWRHGEKWFWDTLVDGDYASNSTNWQWVSGTGVDSNMFVRIMAPLSQSDKFDAAGYIREYVPELADLPDDQIHDPDPEHRPGTYPDKLIGHKEARERALSAYREMKAGQD</sequence>
<evidence type="ECO:0000313" key="10">
    <source>
        <dbReference type="EMBL" id="RDC60115.1"/>
    </source>
</evidence>
<feature type="site" description="Electron transfer via tryptophanyl radical" evidence="6">
    <location>
        <position position="402"/>
    </location>
</feature>
<comment type="cofactor">
    <cofactor evidence="5">
        <name>FAD</name>
        <dbReference type="ChEBI" id="CHEBI:57692"/>
    </cofactor>
    <text evidence="5">Binds 1 FAD per subunit.</text>
</comment>
<dbReference type="SUPFAM" id="SSF52425">
    <property type="entry name" value="Cryptochrome/photolyase, N-terminal domain"/>
    <property type="match status" value="1"/>
</dbReference>
<dbReference type="Gene3D" id="1.25.40.80">
    <property type="match status" value="1"/>
</dbReference>
<comment type="similarity">
    <text evidence="7">Belongs to the DNA photolyase family.</text>
</comment>
<dbReference type="Gene3D" id="1.10.579.10">
    <property type="entry name" value="DNA Cyclobutane Dipyrimidine Photolyase, subunit A, domain 3"/>
    <property type="match status" value="1"/>
</dbReference>
<dbReference type="SUPFAM" id="SSF48173">
    <property type="entry name" value="Cryptochrome/photolyase FAD-binding domain"/>
    <property type="match status" value="1"/>
</dbReference>
<dbReference type="GO" id="GO:0009416">
    <property type="term" value="P:response to light stimulus"/>
    <property type="evidence" value="ECO:0007669"/>
    <property type="project" value="TreeGrafter"/>
</dbReference>
<dbReference type="PANTHER" id="PTHR11455:SF9">
    <property type="entry name" value="CRYPTOCHROME CIRCADIAN CLOCK 5 ISOFORM X1"/>
    <property type="match status" value="1"/>
</dbReference>
<dbReference type="GO" id="GO:0006950">
    <property type="term" value="P:response to stress"/>
    <property type="evidence" value="ECO:0007669"/>
    <property type="project" value="UniProtKB-ARBA"/>
</dbReference>
<dbReference type="InterPro" id="IPR005101">
    <property type="entry name" value="Cryptochr/Photolyase_FAD-bd"/>
</dbReference>
<dbReference type="AlphaFoldDB" id="A0A369Q980"/>
<dbReference type="Gene3D" id="3.40.50.620">
    <property type="entry name" value="HUPs"/>
    <property type="match status" value="1"/>
</dbReference>
<dbReference type="EMBL" id="QBKA01000002">
    <property type="protein sequence ID" value="RDC60115.1"/>
    <property type="molecule type" value="Genomic_DNA"/>
</dbReference>
<keyword evidence="4 7" id="KW-0157">Chromophore</keyword>
<dbReference type="PROSITE" id="PS00691">
    <property type="entry name" value="DNA_PHOTOLYASES_1_2"/>
    <property type="match status" value="1"/>
</dbReference>
<keyword evidence="11" id="KW-1185">Reference proteome</keyword>
<dbReference type="InterPro" id="IPR018394">
    <property type="entry name" value="DNA_photolyase_1_CS_C"/>
</dbReference>
<dbReference type="PROSITE" id="PS51645">
    <property type="entry name" value="PHR_CRY_ALPHA_BETA"/>
    <property type="match status" value="1"/>
</dbReference>
<proteinExistence type="inferred from homology"/>